<reference evidence="1 2" key="1">
    <citation type="journal article" date="2005" name="Arch. Microbiol.">
        <title>The genome sequence of an anaerobic aromatic-degrading denitrifying bacterium, strain EbN1.</title>
        <authorList>
            <person name="Rabus R."/>
            <person name="Kube M."/>
            <person name="Heider J."/>
            <person name="Beck A."/>
            <person name="Heitmann K."/>
            <person name="Widdel F."/>
            <person name="Reinhardt R."/>
        </authorList>
    </citation>
    <scope>NUCLEOTIDE SEQUENCE [LARGE SCALE GENOMIC DNA]</scope>
    <source>
        <strain evidence="1 2">EbN1</strain>
    </source>
</reference>
<keyword evidence="2" id="KW-1185">Reference proteome</keyword>
<evidence type="ECO:0000313" key="1">
    <source>
        <dbReference type="EMBL" id="CAI10200.1"/>
    </source>
</evidence>
<organism evidence="1 2">
    <name type="scientific">Aromatoleum aromaticum (strain DSM 19018 / LMG 30748 / EbN1)</name>
    <name type="common">Azoarcus sp. (strain EbN1)</name>
    <dbReference type="NCBI Taxonomy" id="76114"/>
    <lineage>
        <taxon>Bacteria</taxon>
        <taxon>Pseudomonadati</taxon>
        <taxon>Pseudomonadota</taxon>
        <taxon>Betaproteobacteria</taxon>
        <taxon>Rhodocyclales</taxon>
        <taxon>Rhodocyclaceae</taxon>
        <taxon>Aromatoleum</taxon>
    </lineage>
</organism>
<accession>Q5NXL4</accession>
<protein>
    <submittedName>
        <fullName evidence="1">Uncharacterized protein</fullName>
    </submittedName>
</protein>
<dbReference type="EMBL" id="CR555306">
    <property type="protein sequence ID" value="CAI10200.1"/>
    <property type="molecule type" value="Genomic_DNA"/>
</dbReference>
<evidence type="ECO:0000313" key="2">
    <source>
        <dbReference type="Proteomes" id="UP000006552"/>
    </source>
</evidence>
<dbReference type="Proteomes" id="UP000006552">
    <property type="component" value="Chromosome"/>
</dbReference>
<dbReference type="AlphaFoldDB" id="Q5NXL4"/>
<dbReference type="KEGG" id="eba:ebA7187"/>
<gene>
    <name evidence="1" type="ORF">ebA7187</name>
</gene>
<proteinExistence type="predicted"/>
<sequence length="106" mass="12194">MAPRGGDRKRGRGILLAPQEEFESPIGRLALLQQIIAGLLRERLEILHRSGVRREHAHHLARGHFREHLLRTQDWQRAGQPACIDFLVEIHQSLPRRILDRSSAGF</sequence>
<name>Q5NXL4_AROAE</name>
<dbReference type="HOGENOM" id="CLU_2217548_0_0_4"/>